<feature type="chain" id="PRO_5030106208" description="HEAT repeat domain-containing protein" evidence="2">
    <location>
        <begin position="23"/>
        <end position="208"/>
    </location>
</feature>
<dbReference type="InterPro" id="IPR011989">
    <property type="entry name" value="ARM-like"/>
</dbReference>
<dbReference type="SUPFAM" id="SSF48371">
    <property type="entry name" value="ARM repeat"/>
    <property type="match status" value="1"/>
</dbReference>
<sequence>MKTLLKTIVLALTLTVASTAFAQQAPSGSDAAGDGTDQAASPNSPVPFPFDGNEAEFERAKLLLSGYHGLPPKETFEETLDQPKLVVTAIALDKNAFSMHRKHALAALGYWADAGVLRIYTQLLQDDGLREAIHHKLILLLAKHFPGEALGHIEPYLSHDDLQFRLTAIEAIRRIPGDKAVEALRVAKKSETNKVALERLEKYTRIVR</sequence>
<evidence type="ECO:0000313" key="3">
    <source>
        <dbReference type="EMBL" id="QDG50391.1"/>
    </source>
</evidence>
<dbReference type="InterPro" id="IPR016024">
    <property type="entry name" value="ARM-type_fold"/>
</dbReference>
<dbReference type="RefSeq" id="WP_141196884.1">
    <property type="nucleotide sequence ID" value="NZ_CP041186.1"/>
</dbReference>
<evidence type="ECO:0000256" key="2">
    <source>
        <dbReference type="SAM" id="SignalP"/>
    </source>
</evidence>
<organism evidence="3 4">
    <name type="scientific">Persicimonas caeni</name>
    <dbReference type="NCBI Taxonomy" id="2292766"/>
    <lineage>
        <taxon>Bacteria</taxon>
        <taxon>Deltaproteobacteria</taxon>
        <taxon>Bradymonadales</taxon>
        <taxon>Bradymonadaceae</taxon>
        <taxon>Persicimonas</taxon>
    </lineage>
</organism>
<reference evidence="3 4" key="1">
    <citation type="submission" date="2019-06" db="EMBL/GenBank/DDBJ databases">
        <title>Persicimonas caeni gen. nov., sp. nov., a predatory bacterium isolated from solar saltern.</title>
        <authorList>
            <person name="Wang S."/>
        </authorList>
    </citation>
    <scope>NUCLEOTIDE SEQUENCE [LARGE SCALE GENOMIC DNA]</scope>
    <source>
        <strain evidence="3 4">YN101</strain>
    </source>
</reference>
<protein>
    <recommendedName>
        <fullName evidence="5">HEAT repeat domain-containing protein</fullName>
    </recommendedName>
</protein>
<name>A0A4Y6PPW2_PERCE</name>
<feature type="signal peptide" evidence="2">
    <location>
        <begin position="1"/>
        <end position="22"/>
    </location>
</feature>
<dbReference type="AlphaFoldDB" id="A0A4Y6PPW2"/>
<dbReference type="Gene3D" id="1.25.10.10">
    <property type="entry name" value="Leucine-rich Repeat Variant"/>
    <property type="match status" value="1"/>
</dbReference>
<evidence type="ECO:0000313" key="4">
    <source>
        <dbReference type="Proteomes" id="UP000315995"/>
    </source>
</evidence>
<accession>A0A4Y6PPW2</accession>
<evidence type="ECO:0000256" key="1">
    <source>
        <dbReference type="SAM" id="MobiDB-lite"/>
    </source>
</evidence>
<evidence type="ECO:0008006" key="5">
    <source>
        <dbReference type="Google" id="ProtNLM"/>
    </source>
</evidence>
<gene>
    <name evidence="3" type="ORF">FIV42_06485</name>
</gene>
<dbReference type="OrthoDB" id="9989949at2"/>
<accession>A0A5B8Y0R3</accession>
<dbReference type="Proteomes" id="UP000315995">
    <property type="component" value="Chromosome"/>
</dbReference>
<feature type="region of interest" description="Disordered" evidence="1">
    <location>
        <begin position="25"/>
        <end position="50"/>
    </location>
</feature>
<keyword evidence="4" id="KW-1185">Reference proteome</keyword>
<proteinExistence type="predicted"/>
<keyword evidence="2" id="KW-0732">Signal</keyword>
<dbReference type="EMBL" id="CP041186">
    <property type="protein sequence ID" value="QDG50391.1"/>
    <property type="molecule type" value="Genomic_DNA"/>
</dbReference>